<dbReference type="InterPro" id="IPR035940">
    <property type="entry name" value="CAP_sf"/>
</dbReference>
<feature type="signal peptide" evidence="1">
    <location>
        <begin position="1"/>
        <end position="26"/>
    </location>
</feature>
<dbReference type="PANTHER" id="PTHR31157:SF1">
    <property type="entry name" value="SCP DOMAIN-CONTAINING PROTEIN"/>
    <property type="match status" value="1"/>
</dbReference>
<proteinExistence type="predicted"/>
<dbReference type="Proteomes" id="UP000244527">
    <property type="component" value="Chromosome"/>
</dbReference>
<name>A0A2S1LE22_9FLAO</name>
<dbReference type="CDD" id="cd05379">
    <property type="entry name" value="CAP_bacterial"/>
    <property type="match status" value="1"/>
</dbReference>
<feature type="domain" description="SCP" evidence="2">
    <location>
        <begin position="57"/>
        <end position="166"/>
    </location>
</feature>
<keyword evidence="4" id="KW-1185">Reference proteome</keyword>
<dbReference type="PANTHER" id="PTHR31157">
    <property type="entry name" value="SCP DOMAIN-CONTAINING PROTEIN"/>
    <property type="match status" value="1"/>
</dbReference>
<evidence type="ECO:0000313" key="4">
    <source>
        <dbReference type="Proteomes" id="UP000244527"/>
    </source>
</evidence>
<evidence type="ECO:0000256" key="1">
    <source>
        <dbReference type="SAM" id="SignalP"/>
    </source>
</evidence>
<organism evidence="3 4">
    <name type="scientific">Flavobacterium faecale</name>
    <dbReference type="NCBI Taxonomy" id="1355330"/>
    <lineage>
        <taxon>Bacteria</taxon>
        <taxon>Pseudomonadati</taxon>
        <taxon>Bacteroidota</taxon>
        <taxon>Flavobacteriia</taxon>
        <taxon>Flavobacteriales</taxon>
        <taxon>Flavobacteriaceae</taxon>
        <taxon>Flavobacterium</taxon>
    </lineage>
</organism>
<dbReference type="InterPro" id="IPR014044">
    <property type="entry name" value="CAP_dom"/>
</dbReference>
<feature type="chain" id="PRO_5015546166" description="SCP domain-containing protein" evidence="1">
    <location>
        <begin position="27"/>
        <end position="172"/>
    </location>
</feature>
<dbReference type="OrthoDB" id="982527at2"/>
<dbReference type="AlphaFoldDB" id="A0A2S1LE22"/>
<keyword evidence="1" id="KW-0732">Signal</keyword>
<dbReference type="Pfam" id="PF00188">
    <property type="entry name" value="CAP"/>
    <property type="match status" value="1"/>
</dbReference>
<evidence type="ECO:0000313" key="3">
    <source>
        <dbReference type="EMBL" id="AWG22022.1"/>
    </source>
</evidence>
<reference evidence="3 4" key="1">
    <citation type="submission" date="2017-04" db="EMBL/GenBank/DDBJ databases">
        <title>Compelte genome sequence of WV33.</title>
        <authorList>
            <person name="Lee P.C."/>
        </authorList>
    </citation>
    <scope>NUCLEOTIDE SEQUENCE [LARGE SCALE GENOMIC DNA]</scope>
    <source>
        <strain evidence="3 4">WV33</strain>
    </source>
</reference>
<dbReference type="EMBL" id="CP020918">
    <property type="protein sequence ID" value="AWG22022.1"/>
    <property type="molecule type" value="Genomic_DNA"/>
</dbReference>
<sequence length="172" mass="19148">MKLNLLRVALLATVLFSMNSCSSDTAEVANSNNTSTVSLTAKDVTYNYSDTELATMALINDYRLSVGLNALEKINHISVKSEEHDEYMITNNVVNHNNFVERSEDIIKVLGARRVGENIAYNFVTPESVVKAWLNSPTHKENIEGDFTHFGIAIKADPVTGKKYFTNIFAKI</sequence>
<evidence type="ECO:0000259" key="2">
    <source>
        <dbReference type="Pfam" id="PF00188"/>
    </source>
</evidence>
<dbReference type="RefSeq" id="WP_108740953.1">
    <property type="nucleotide sequence ID" value="NZ_CP020918.1"/>
</dbReference>
<gene>
    <name evidence="3" type="ORF">FFWV33_11095</name>
</gene>
<dbReference type="SUPFAM" id="SSF55797">
    <property type="entry name" value="PR-1-like"/>
    <property type="match status" value="1"/>
</dbReference>
<dbReference type="Gene3D" id="3.40.33.10">
    <property type="entry name" value="CAP"/>
    <property type="match status" value="1"/>
</dbReference>
<accession>A0A2S1LE22</accession>
<protein>
    <recommendedName>
        <fullName evidence="2">SCP domain-containing protein</fullName>
    </recommendedName>
</protein>
<dbReference type="KEGG" id="ffa:FFWV33_11095"/>